<evidence type="ECO:0000256" key="9">
    <source>
        <dbReference type="ARBA" id="ARBA00023316"/>
    </source>
</evidence>
<keyword evidence="4" id="KW-0808">Transferase</keyword>
<keyword evidence="9" id="KW-0961">Cell wall biogenesis/degradation</keyword>
<dbReference type="OMA" id="LMTSRIF"/>
<proteinExistence type="inferred from homology"/>
<accession>A0A642UTC9</accession>
<dbReference type="AlphaFoldDB" id="A0A642UTC9"/>
<dbReference type="GO" id="GO:0071555">
    <property type="term" value="P:cell wall organization"/>
    <property type="evidence" value="ECO:0007669"/>
    <property type="project" value="UniProtKB-KW"/>
</dbReference>
<evidence type="ECO:0000256" key="2">
    <source>
        <dbReference type="ARBA" id="ARBA00009486"/>
    </source>
</evidence>
<name>A0A642UTC9_DIURU</name>
<evidence type="ECO:0000256" key="6">
    <source>
        <dbReference type="ARBA" id="ARBA00022968"/>
    </source>
</evidence>
<dbReference type="Pfam" id="PF12141">
    <property type="entry name" value="BMT"/>
    <property type="match status" value="1"/>
</dbReference>
<reference evidence="11 12" key="1">
    <citation type="submission" date="2019-07" db="EMBL/GenBank/DDBJ databases">
        <title>Genome assembly of two rare yeast pathogens: Diutina rugosa and Trichomonascus ciferrii.</title>
        <authorList>
            <person name="Mixao V."/>
            <person name="Saus E."/>
            <person name="Hansen A."/>
            <person name="Lass-Flor C."/>
            <person name="Gabaldon T."/>
        </authorList>
    </citation>
    <scope>NUCLEOTIDE SEQUENCE [LARGE SCALE GENOMIC DNA]</scope>
    <source>
        <strain evidence="11 12">CBS 613</strain>
    </source>
</reference>
<evidence type="ECO:0000256" key="8">
    <source>
        <dbReference type="ARBA" id="ARBA00023136"/>
    </source>
</evidence>
<dbReference type="GO" id="GO:0016020">
    <property type="term" value="C:membrane"/>
    <property type="evidence" value="ECO:0007669"/>
    <property type="project" value="UniProtKB-SubCell"/>
</dbReference>
<dbReference type="GO" id="GO:0000030">
    <property type="term" value="F:mannosyltransferase activity"/>
    <property type="evidence" value="ECO:0007669"/>
    <property type="project" value="InterPro"/>
</dbReference>
<keyword evidence="5" id="KW-0812">Transmembrane</keyword>
<keyword evidence="7" id="KW-1133">Transmembrane helix</keyword>
<dbReference type="Proteomes" id="UP000449547">
    <property type="component" value="Unassembled WGS sequence"/>
</dbReference>
<evidence type="ECO:0000256" key="3">
    <source>
        <dbReference type="ARBA" id="ARBA00022676"/>
    </source>
</evidence>
<evidence type="ECO:0000256" key="10">
    <source>
        <dbReference type="SAM" id="MobiDB-lite"/>
    </source>
</evidence>
<keyword evidence="3" id="KW-0328">Glycosyltransferase</keyword>
<evidence type="ECO:0000256" key="1">
    <source>
        <dbReference type="ARBA" id="ARBA00004606"/>
    </source>
</evidence>
<gene>
    <name evidence="11" type="ORF">DIURU_001592</name>
</gene>
<dbReference type="EMBL" id="SWFT01000050">
    <property type="protein sequence ID" value="KAA8905164.1"/>
    <property type="molecule type" value="Genomic_DNA"/>
</dbReference>
<evidence type="ECO:0000313" key="12">
    <source>
        <dbReference type="Proteomes" id="UP000449547"/>
    </source>
</evidence>
<dbReference type="OrthoDB" id="3631276at2759"/>
<comment type="similarity">
    <text evidence="2">Belongs to the BMT family.</text>
</comment>
<evidence type="ECO:0000256" key="4">
    <source>
        <dbReference type="ARBA" id="ARBA00022679"/>
    </source>
</evidence>
<dbReference type="VEuPathDB" id="FungiDB:DIURU_001592"/>
<dbReference type="InterPro" id="IPR021988">
    <property type="entry name" value="BMT1"/>
</dbReference>
<keyword evidence="6" id="KW-0735">Signal-anchor</keyword>
<protein>
    <submittedName>
        <fullName evidence="11">Uncharacterized protein</fullName>
    </submittedName>
</protein>
<comment type="caution">
    <text evidence="11">The sequence shown here is derived from an EMBL/GenBank/DDBJ whole genome shotgun (WGS) entry which is preliminary data.</text>
</comment>
<feature type="region of interest" description="Disordered" evidence="10">
    <location>
        <begin position="533"/>
        <end position="556"/>
    </location>
</feature>
<sequence>MMLTVRPPSRYLALAVGVVLMVLMLVVLQKAKVVDMSSTLEAVVMPQSYSGPAIEHDLGHKLANIHFSIPELSDDTIHMYGDDECEVENVDIRVSPPTDVDESIESILVAWQRSKSTYFQEISTLINKDHNLDDQLREGTISKHWYRFAGSSVWLEDYRVHMMISRLIYTPSGNKQTPLFSLTLVHLYDPNWKPVEATLAVPDGYGNWHTQSYPQIVPIPFYHDVNRQNKRYYGPEDPRILMVNNEEGYQEPMLVFNMHTEDFSVEKTDKAKGIYKHHRSMYVAWPWQTQEGKGDIDNGKTKTGQFTRTSRLSIDGERPKENEKNWTPFIDGHNSSVYFVYRWDRFEVLECPLGSRELTKDATTCQLIKEKDSGPKRVGALRGGTELLSFASLGYPEASGWLGIARAHLKDCGCSPHMYRPNIVVIDRKPEGEFYLRAVSGFADWKLDVAGFYDDDAKCGQSSVLIPNGFSRYHPAADLMEVTYSIADKTVSRLSLQGLVSQLANFGKGGDVLKCGMDASWKYCDVWGDKYGEKKKEDEEKEKEEEEKNKDNDNKE</sequence>
<evidence type="ECO:0000256" key="5">
    <source>
        <dbReference type="ARBA" id="ARBA00022692"/>
    </source>
</evidence>
<evidence type="ECO:0000313" key="11">
    <source>
        <dbReference type="EMBL" id="KAA8905164.1"/>
    </source>
</evidence>
<dbReference type="GeneID" id="54780245"/>
<comment type="subcellular location">
    <subcellularLocation>
        <location evidence="1">Membrane</location>
        <topology evidence="1">Single-pass type II membrane protein</topology>
    </subcellularLocation>
</comment>
<keyword evidence="12" id="KW-1185">Reference proteome</keyword>
<organism evidence="11 12">
    <name type="scientific">Diutina rugosa</name>
    <name type="common">Yeast</name>
    <name type="synonym">Candida rugosa</name>
    <dbReference type="NCBI Taxonomy" id="5481"/>
    <lineage>
        <taxon>Eukaryota</taxon>
        <taxon>Fungi</taxon>
        <taxon>Dikarya</taxon>
        <taxon>Ascomycota</taxon>
        <taxon>Saccharomycotina</taxon>
        <taxon>Pichiomycetes</taxon>
        <taxon>Debaryomycetaceae</taxon>
        <taxon>Diutina</taxon>
    </lineage>
</organism>
<keyword evidence="8" id="KW-0472">Membrane</keyword>
<evidence type="ECO:0000256" key="7">
    <source>
        <dbReference type="ARBA" id="ARBA00022989"/>
    </source>
</evidence>
<feature type="compositionally biased region" description="Basic and acidic residues" evidence="10">
    <location>
        <begin position="546"/>
        <end position="556"/>
    </location>
</feature>
<dbReference type="RefSeq" id="XP_034013550.1">
    <property type="nucleotide sequence ID" value="XM_034154152.1"/>
</dbReference>